<dbReference type="InterPro" id="IPR011990">
    <property type="entry name" value="TPR-like_helical_dom_sf"/>
</dbReference>
<dbReference type="Proteomes" id="UP000662783">
    <property type="component" value="Chromosome"/>
</dbReference>
<name>A0A974WE13_9BACT</name>
<dbReference type="SUPFAM" id="SSF48452">
    <property type="entry name" value="TPR-like"/>
    <property type="match status" value="1"/>
</dbReference>
<evidence type="ECO:0000256" key="3">
    <source>
        <dbReference type="PROSITE-ProRule" id="PRU00339"/>
    </source>
</evidence>
<sequence>MLLGSKISISTISLYILLSASIHGQEVCVTLQERLNSGNLLEVDHLLDKAQIQCPDIVGQIYLRKGNNELAEKLFNQTLKKAQPETADYADALNNLGIIYWNTGSASKGVEHVEQALKIRQKLFGDNHEKVAASYNDLGLILNSTNTDLALDYYESALKIYRNIFGNSHEKTAQGLINTGIAYRNLELYGDASINFNEALKTWKALYPDGHPNEGFIHINIGQTKQQMQDLDGALKSYQEALNLYKRFYGEQHPEVASTLNLIGNINNIKGEFEEAINLYQQALIANTKGFNSTDIEKNPNVSDYLSSNTLLNSLFYKSKAFADLHFNKTLKFSDLKLSLSTLQSCDTLVDKIRQVRTNEADKIALGQLASSVYETGVELCKAMGDVVIKKDEYYALSFYFAEKSKSAVLLEAIADAKAKSFAGMSNAELEKELFLKSEIAFLENSALQEEDDVQKGKLQSQLLEAKTNYNQFIEEIEEKYPKYFALKYNTSLPTIEEVQSKLSESQTMLSYFWTENSKRVYIFEITADKFKLHNNPQTEEFDKYISGFRNGIYFRVKPTYTYTASELYDIVIPKRLDKNTTNLIIVPAGRLGTIPFEALLTDKVKDDMSFAEMPYLINEYSISYSYASALFVAEKPKHSMMEEKAFLCAPVNFTELPNLPGSKKELEDLNTILTNKGYGTESLLEANANESEIKVQDFRQYKYVHLATHGLVNESNPALSRIYFNSSLIEDGNLFTGEIYNLQFDTDLVTLSACQTGLGKLSKGEGVIGLSRALLYAGANNLVVSLWSVSDDSTADLMKSFYENMNSSNYGLPLKLAKTELIKTKKYAEPYFWAPFILIGK</sequence>
<dbReference type="InterPro" id="IPR019734">
    <property type="entry name" value="TPR_rpt"/>
</dbReference>
<evidence type="ECO:0000259" key="4">
    <source>
        <dbReference type="Pfam" id="PF12770"/>
    </source>
</evidence>
<keyword evidence="2 3" id="KW-0802">TPR repeat</keyword>
<feature type="repeat" description="TPR" evidence="3">
    <location>
        <begin position="257"/>
        <end position="290"/>
    </location>
</feature>
<gene>
    <name evidence="5" type="ORF">JR347_11690</name>
</gene>
<proteinExistence type="predicted"/>
<evidence type="ECO:0000313" key="5">
    <source>
        <dbReference type="EMBL" id="QSE96271.1"/>
    </source>
</evidence>
<feature type="repeat" description="TPR" evidence="3">
    <location>
        <begin position="90"/>
        <end position="123"/>
    </location>
</feature>
<dbReference type="Gene3D" id="1.25.40.10">
    <property type="entry name" value="Tetratricopeptide repeat domain"/>
    <property type="match status" value="2"/>
</dbReference>
<evidence type="ECO:0000313" key="6">
    <source>
        <dbReference type="Proteomes" id="UP000662783"/>
    </source>
</evidence>
<dbReference type="PANTHER" id="PTHR45641">
    <property type="entry name" value="TETRATRICOPEPTIDE REPEAT PROTEIN (AFU_ORTHOLOGUE AFUA_6G03870)"/>
    <property type="match status" value="1"/>
</dbReference>
<reference evidence="5" key="1">
    <citation type="submission" date="2021-02" db="EMBL/GenBank/DDBJ databases">
        <title>Fulvivirga sp. S481 isolated from sea water.</title>
        <authorList>
            <person name="Bae S.S."/>
            <person name="Baek K."/>
        </authorList>
    </citation>
    <scope>NUCLEOTIDE SEQUENCE</scope>
    <source>
        <strain evidence="5">S481</strain>
    </source>
</reference>
<dbReference type="InterPro" id="IPR024983">
    <property type="entry name" value="CHAT_dom"/>
</dbReference>
<organism evidence="5 6">
    <name type="scientific">Fulvivirga lutea</name>
    <dbReference type="NCBI Taxonomy" id="2810512"/>
    <lineage>
        <taxon>Bacteria</taxon>
        <taxon>Pseudomonadati</taxon>
        <taxon>Bacteroidota</taxon>
        <taxon>Cytophagia</taxon>
        <taxon>Cytophagales</taxon>
        <taxon>Fulvivirgaceae</taxon>
        <taxon>Fulvivirga</taxon>
    </lineage>
</organism>
<keyword evidence="1" id="KW-0677">Repeat</keyword>
<protein>
    <submittedName>
        <fullName evidence="5">CHAT domain-containing protein</fullName>
    </submittedName>
</protein>
<dbReference type="PANTHER" id="PTHR45641:SF19">
    <property type="entry name" value="NEPHROCYSTIN-3"/>
    <property type="match status" value="1"/>
</dbReference>
<dbReference type="AlphaFoldDB" id="A0A974WE13"/>
<evidence type="ECO:0000256" key="2">
    <source>
        <dbReference type="ARBA" id="ARBA00022803"/>
    </source>
</evidence>
<dbReference type="Pfam" id="PF12770">
    <property type="entry name" value="CHAT"/>
    <property type="match status" value="1"/>
</dbReference>
<feature type="domain" description="CHAT" evidence="4">
    <location>
        <begin position="564"/>
        <end position="842"/>
    </location>
</feature>
<dbReference type="RefSeq" id="WP_205720788.1">
    <property type="nucleotide sequence ID" value="NZ_CP070608.1"/>
</dbReference>
<dbReference type="EMBL" id="CP070608">
    <property type="protein sequence ID" value="QSE96271.1"/>
    <property type="molecule type" value="Genomic_DNA"/>
</dbReference>
<dbReference type="Pfam" id="PF13424">
    <property type="entry name" value="TPR_12"/>
    <property type="match status" value="2"/>
</dbReference>
<dbReference type="PROSITE" id="PS50005">
    <property type="entry name" value="TPR"/>
    <property type="match status" value="2"/>
</dbReference>
<evidence type="ECO:0000256" key="1">
    <source>
        <dbReference type="ARBA" id="ARBA00022737"/>
    </source>
</evidence>
<dbReference type="KEGG" id="fuv:JR347_11690"/>
<keyword evidence="6" id="KW-1185">Reference proteome</keyword>
<accession>A0A974WE13</accession>
<dbReference type="SMART" id="SM00028">
    <property type="entry name" value="TPR"/>
    <property type="match status" value="5"/>
</dbReference>